<feature type="region of interest" description="Disordered" evidence="1">
    <location>
        <begin position="1132"/>
        <end position="1167"/>
    </location>
</feature>
<protein>
    <submittedName>
        <fullName evidence="4">Uncharacterized protein</fullName>
    </submittedName>
</protein>
<dbReference type="STRING" id="42249.A0A317SN35"/>
<feature type="compositionally biased region" description="Acidic residues" evidence="1">
    <location>
        <begin position="1155"/>
        <end position="1167"/>
    </location>
</feature>
<gene>
    <name evidence="4" type="ORF">C7212DRAFT_344649</name>
</gene>
<feature type="signal peptide" evidence="3">
    <location>
        <begin position="1"/>
        <end position="23"/>
    </location>
</feature>
<reference evidence="4 5" key="1">
    <citation type="submission" date="2018-03" db="EMBL/GenBank/DDBJ databases">
        <title>Genomes of Pezizomycetes fungi and the evolution of truffles.</title>
        <authorList>
            <person name="Murat C."/>
            <person name="Payen T."/>
            <person name="Noel B."/>
            <person name="Kuo A."/>
            <person name="Martin F.M."/>
        </authorList>
    </citation>
    <scope>NUCLEOTIDE SEQUENCE [LARGE SCALE GENOMIC DNA]</scope>
    <source>
        <strain evidence="4">091103-1</strain>
    </source>
</reference>
<feature type="chain" id="PRO_5016351825" evidence="3">
    <location>
        <begin position="24"/>
        <end position="1505"/>
    </location>
</feature>
<dbReference type="Proteomes" id="UP000246991">
    <property type="component" value="Unassembled WGS sequence"/>
</dbReference>
<dbReference type="OrthoDB" id="5490943at2759"/>
<keyword evidence="2" id="KW-0472">Membrane</keyword>
<feature type="region of interest" description="Disordered" evidence="1">
    <location>
        <begin position="240"/>
        <end position="260"/>
    </location>
</feature>
<feature type="region of interest" description="Disordered" evidence="1">
    <location>
        <begin position="1316"/>
        <end position="1435"/>
    </location>
</feature>
<keyword evidence="2" id="KW-1133">Transmembrane helix</keyword>
<name>A0A317SN35_9PEZI</name>
<accession>A0A317SN35</accession>
<feature type="transmembrane region" description="Helical" evidence="2">
    <location>
        <begin position="117"/>
        <end position="141"/>
    </location>
</feature>
<dbReference type="EMBL" id="PYWC01000041">
    <property type="protein sequence ID" value="PWW75872.1"/>
    <property type="molecule type" value="Genomic_DNA"/>
</dbReference>
<feature type="region of interest" description="Disordered" evidence="1">
    <location>
        <begin position="1224"/>
        <end position="1271"/>
    </location>
</feature>
<evidence type="ECO:0000256" key="3">
    <source>
        <dbReference type="SAM" id="SignalP"/>
    </source>
</evidence>
<comment type="caution">
    <text evidence="4">The sequence shown here is derived from an EMBL/GenBank/DDBJ whole genome shotgun (WGS) entry which is preliminary data.</text>
</comment>
<evidence type="ECO:0000256" key="2">
    <source>
        <dbReference type="SAM" id="Phobius"/>
    </source>
</evidence>
<evidence type="ECO:0000313" key="5">
    <source>
        <dbReference type="Proteomes" id="UP000246991"/>
    </source>
</evidence>
<sequence length="1505" mass="165237">MGRFKPALWAAAIVFVCLSLLRAVVRPSEPEPYESARPFTDPKLWVAVDFATGQEVRRFDNVSNANTWEVTWLVGVLVLPKVVFMLECLGLAVLYAIGLATWMVAVVVLFPRIDWSMVFGVAVGVLGWVCKWVASVMYVVATELGRYLARVVRNPTAGKGDLARELIQASKDFLAPKRVLDKICEWVTSVKNAGFERLNSFLDWMGESLGWVKKYLIAKPIGIGGRWLVLLEEHIPFRKGRASPPHDHKTPVQPETVTGEEDYEDHGTWMDYFRPTIRLGLPLASPLAREVVQEMADPELEWTIFKGRPYCRQTIFTANSSKDIEGLPPYDYPERPLSFYIALIKKLYDSAVADIPRIRLNKYYPLTRTRYHRAISIPDSGLEFYISWANRLHAQGYVAIPRVLSIKNYLVTRTPCRRVLVIPRSRRRLRRVTGSAPQAMQPVPDLAVDETVLEVRGESGVLSLCDGKSADVPVIVEEARSCIEPIVVERKEEYRSLEFRQKEGAVQMGDRQAIALNYELVLEANLQAVDLAIKPLGDVPGVEVNIADSCNVPASVEEAQVSFKPAIAEEAGGAIKPTVVEGEERHKPQVPLQKEVEVEREDGPAPTLAHEPALGAISWEADLITEPLSEVAKAGVDVVGFCNVPATVEEPQMSLGHTVAGGAGPASNFATPGMSEEHHLRVLQREEAVQQAEPLAIPFDHEPVPEANLDDLWANLLEAGLATEPSGDDPRMDVDTTDPWGGHATVGEAQASLVPTISAEARAAIKSTVVEGPEQCHSQFLRQGKVVQQGGPQAMSLNYKSVLEADLGDPWGKLPAAGLVREPLRDAPMVDVSATGPWGQPATVEEAQASLEPTITEEARAATNHTVPVGPGERHPQEFFQQGEAIQQVDPLAIARTQETVFEANVNQLWANLPSEAPVTEPSRDTPMLDVNAVDPWGVPATVKEDQASVAPTVTEASGQRHPQAFFQQEVIHQAVPLAIALDRESVSGTDLNHLWENVRATGLIVQQSVNAPSVPTSALDSAVSQRRSPPCGDQIADLTQHTAPGFRNDGLAPGAPMLGGRESVPTSPLPVAAKTEGGPVVFGGMVVPSSLFGDGYQTGQEVNSPTTNTIDFTPPVQQKVGAPMCDGFVAGSSSVGPSGDNGGQVYFTKRGEESLDSDSDLDSDTDEDERIYWAASMPKELRTHHGRYLAIPWIEPPEASKLVLEDSDSGLLELLNSELDELYGEEGESKEEAKEDKKGTNEDEDEVDYEGYSDEEVGIGLPTNMSIHSSTPDYRRVNFVDVEGGRGVSDSDEIKWADSMPAHFRDPGYGRVTVPRKEKVAEGSSEEISSNKWAASMLPQRAGSGSIGNGIPGEEEDDDEEQSGRFDYRFEYDTDEDEYEEAYRDEEEDEEEVGYEDEDEDEDEDEGEDEDGGEDADEGKYNGETEWESYMPVGPGFSKHATAKKGVGRGVDLSEFLIAAGDLEEEEYQREREKERRLDEMRKWVASGEGRRSRKRDLGEFRSD</sequence>
<organism evidence="4 5">
    <name type="scientific">Tuber magnatum</name>
    <name type="common">white Piedmont truffle</name>
    <dbReference type="NCBI Taxonomy" id="42249"/>
    <lineage>
        <taxon>Eukaryota</taxon>
        <taxon>Fungi</taxon>
        <taxon>Dikarya</taxon>
        <taxon>Ascomycota</taxon>
        <taxon>Pezizomycotina</taxon>
        <taxon>Pezizomycetes</taxon>
        <taxon>Pezizales</taxon>
        <taxon>Tuberaceae</taxon>
        <taxon>Tuber</taxon>
    </lineage>
</organism>
<feature type="compositionally biased region" description="Acidic residues" evidence="1">
    <location>
        <begin position="1374"/>
        <end position="1418"/>
    </location>
</feature>
<feature type="compositionally biased region" description="Basic and acidic residues" evidence="1">
    <location>
        <begin position="1363"/>
        <end position="1373"/>
    </location>
</feature>
<keyword evidence="5" id="KW-1185">Reference proteome</keyword>
<feature type="compositionally biased region" description="Acidic residues" evidence="1">
    <location>
        <begin position="1243"/>
        <end position="1258"/>
    </location>
</feature>
<feature type="compositionally biased region" description="Basic and acidic residues" evidence="1">
    <location>
        <begin position="1231"/>
        <end position="1242"/>
    </location>
</feature>
<keyword evidence="2" id="KW-0812">Transmembrane</keyword>
<keyword evidence="3" id="KW-0732">Signal</keyword>
<evidence type="ECO:0000313" key="4">
    <source>
        <dbReference type="EMBL" id="PWW75872.1"/>
    </source>
</evidence>
<proteinExistence type="predicted"/>
<evidence type="ECO:0000256" key="1">
    <source>
        <dbReference type="SAM" id="MobiDB-lite"/>
    </source>
</evidence>
<feature type="transmembrane region" description="Helical" evidence="2">
    <location>
        <begin position="82"/>
        <end position="110"/>
    </location>
</feature>